<sequence length="669" mass="78464">MQWCFLDITFGIFLLLPSLTIGLNSRGITNSEAFFLNYDKELIDLNRKISELAWDSMLDPSNVNKQIAVEEVANEKQKFINRKCQQMLAINDKLDATQQRIYELTCNGLKFDNDEEQRNLLEYSSMIQYIYTTTKICIPKDMDMCINAKDLWNFTFVQFADNLKKVVIDKNEITFIEVSQNGRKLKCFSSEPQLEKIMENDFSSISSITNINECKENRDLINYWIWETWRHAIGPNIRLLYPKLVNAMNEGARRGGYSDIGQLWQHEMEIDDAQDLMHDLLNDIQPFYNMLHAFVKSILESKLRINSSIKNRNIPAHVLGWNANWYHLLRDYIEPSTFSDKWNIDAVLDSKHWSSHDVFKRAEDFYTSMGLNKMSKNFWNKSYISGDANMSCHGTAGNFFNGDDYRVMVCGFKRLYDMYVIMHEMGHVEQYMLVQHKPATFRPGNTVLQETIGDSIFLASMTPMHLNRLKLIDDQHLFPTFENVNFDLHQLLIMALMKVPEIPFGYVLETFRYDLFAERIDMENSNDYFWELTRKYQRIEPPNVDINRHQLFDVAAKFHFAANVPYARYFFANILQYQVFRGLCEITIYGKVNGEQQLTMPLHKCDIYGSRRAGKLLRRSLGNGSEKSFKSILKSLTGSDKISAKAMIEYYNPLIQWLQNYLETYRISY</sequence>
<feature type="glycosylation site" description="N-linked (GlcNAc...) asparagine; partial" evidence="6">
    <location>
        <position position="380"/>
    </location>
</feature>
<dbReference type="GO" id="GO:0008237">
    <property type="term" value="F:metallopeptidase activity"/>
    <property type="evidence" value="ECO:0007669"/>
    <property type="project" value="UniProtKB-KW"/>
</dbReference>
<keyword evidence="3 10" id="KW-1015">Disulfide bond</keyword>
<dbReference type="EMBL" id="JADBJN010000002">
    <property type="protein sequence ID" value="KAG5675091.1"/>
    <property type="molecule type" value="Genomic_DNA"/>
</dbReference>
<evidence type="ECO:0000256" key="9">
    <source>
        <dbReference type="PIRSR" id="PIRSR601548-3"/>
    </source>
</evidence>
<keyword evidence="13" id="KW-0482">Metalloprotease</keyword>
<evidence type="ECO:0000256" key="5">
    <source>
        <dbReference type="PIRSR" id="PIRSR601548-1"/>
    </source>
</evidence>
<dbReference type="Proteomes" id="UP001107558">
    <property type="component" value="Chromosome 2"/>
</dbReference>
<feature type="binding site" evidence="8">
    <location>
        <position position="568"/>
    </location>
    <ligand>
        <name>chloride</name>
        <dbReference type="ChEBI" id="CHEBI:17996"/>
        <label>1</label>
    </ligand>
</feature>
<feature type="binding site" evidence="11">
    <location>
        <position position="423"/>
    </location>
    <ligand>
        <name>Zn(2+)</name>
        <dbReference type="ChEBI" id="CHEBI:29105"/>
        <label>2</label>
        <note>catalytic</note>
    </ligand>
</feature>
<evidence type="ECO:0000256" key="11">
    <source>
        <dbReference type="PIRSR" id="PIRSR601548-8"/>
    </source>
</evidence>
<comment type="cofactor">
    <cofactor evidence="13">
        <name>Zn(2+)</name>
        <dbReference type="ChEBI" id="CHEBI:29105"/>
    </cofactor>
    <text evidence="13">Binds 1 zinc ion per subunit.</text>
</comment>
<keyword evidence="4 6" id="KW-0325">Glycoprotein</keyword>
<dbReference type="CDD" id="cd06461">
    <property type="entry name" value="M2_ACE"/>
    <property type="match status" value="1"/>
</dbReference>
<dbReference type="GO" id="GO:0046872">
    <property type="term" value="F:metal ion binding"/>
    <property type="evidence" value="ECO:0007669"/>
    <property type="project" value="UniProtKB-KW"/>
</dbReference>
<dbReference type="EC" id="3.4.-.-" evidence="13"/>
<evidence type="ECO:0000256" key="10">
    <source>
        <dbReference type="PIRSR" id="PIRSR601548-4"/>
    </source>
</evidence>
<evidence type="ECO:0000313" key="16">
    <source>
        <dbReference type="Proteomes" id="UP001107558"/>
    </source>
</evidence>
<evidence type="ECO:0000256" key="12">
    <source>
        <dbReference type="PROSITE-ProRule" id="PRU01355"/>
    </source>
</evidence>
<evidence type="ECO:0000256" key="7">
    <source>
        <dbReference type="PIRSR" id="PIRSR601548-11"/>
    </source>
</evidence>
<dbReference type="PRINTS" id="PR00791">
    <property type="entry name" value="PEPDIPTASEA"/>
</dbReference>
<comment type="caution">
    <text evidence="15">The sequence shown here is derived from an EMBL/GenBank/DDBJ whole genome shotgun (WGS) entry which is preliminary data.</text>
</comment>
<feature type="active site" description="Proton donor 1" evidence="5">
    <location>
        <position position="559"/>
    </location>
</feature>
<keyword evidence="2 14" id="KW-0732">Signal</keyword>
<feature type="disulfide bond" evidence="10">
    <location>
        <begin position="584"/>
        <end position="605"/>
    </location>
</feature>
<accession>A0A9J6BZU6</accession>
<keyword evidence="16" id="KW-1185">Reference proteome</keyword>
<protein>
    <recommendedName>
        <fullName evidence="13">Angiotensin-converting enzyme</fullName>
        <ecNumber evidence="13">3.4.-.-</ecNumber>
    </recommendedName>
</protein>
<comment type="similarity">
    <text evidence="1 12 13">Belongs to the peptidase M2 family.</text>
</comment>
<keyword evidence="13" id="KW-0378">Hydrolase</keyword>
<feature type="binding site" evidence="9">
    <location>
        <position position="450"/>
    </location>
    <ligand>
        <name>Zn(2+)</name>
        <dbReference type="ChEBI" id="CHEBI:29105"/>
        <label>1</label>
        <note>catalytic</note>
    </ligand>
</feature>
<feature type="chain" id="PRO_5039955432" description="Angiotensin-converting enzyme" evidence="14">
    <location>
        <begin position="23"/>
        <end position="669"/>
    </location>
</feature>
<evidence type="ECO:0000313" key="15">
    <source>
        <dbReference type="EMBL" id="KAG5675091.1"/>
    </source>
</evidence>
<dbReference type="SUPFAM" id="SSF55486">
    <property type="entry name" value="Metalloproteases ('zincins'), catalytic domain"/>
    <property type="match status" value="1"/>
</dbReference>
<dbReference type="GO" id="GO:0004180">
    <property type="term" value="F:carboxypeptidase activity"/>
    <property type="evidence" value="ECO:0007669"/>
    <property type="project" value="UniProtKB-KW"/>
</dbReference>
<feature type="active site" description="Proton acceptor 2" evidence="7">
    <location>
        <position position="424"/>
    </location>
</feature>
<dbReference type="GO" id="GO:0008241">
    <property type="term" value="F:peptidyl-dipeptidase activity"/>
    <property type="evidence" value="ECO:0007669"/>
    <property type="project" value="InterPro"/>
</dbReference>
<feature type="binding site" evidence="11">
    <location>
        <position position="427"/>
    </location>
    <ligand>
        <name>Zn(2+)</name>
        <dbReference type="ChEBI" id="CHEBI:29105"/>
        <label>2</label>
        <note>catalytic</note>
    </ligand>
</feature>
<evidence type="ECO:0000256" key="2">
    <source>
        <dbReference type="ARBA" id="ARBA00022729"/>
    </source>
</evidence>
<dbReference type="OrthoDB" id="10029630at2759"/>
<feature type="binding site" evidence="9">
    <location>
        <position position="427"/>
    </location>
    <ligand>
        <name>Zn(2+)</name>
        <dbReference type="ChEBI" id="CHEBI:29105"/>
        <label>1</label>
        <note>catalytic</note>
    </ligand>
</feature>
<gene>
    <name evidence="15" type="ORF">PVAND_005023</name>
</gene>
<feature type="disulfide bond" evidence="10 12">
    <location>
        <begin position="392"/>
        <end position="410"/>
    </location>
</feature>
<organism evidence="15 16">
    <name type="scientific">Polypedilum vanderplanki</name>
    <name type="common">Sleeping chironomid midge</name>
    <dbReference type="NCBI Taxonomy" id="319348"/>
    <lineage>
        <taxon>Eukaryota</taxon>
        <taxon>Metazoa</taxon>
        <taxon>Ecdysozoa</taxon>
        <taxon>Arthropoda</taxon>
        <taxon>Hexapoda</taxon>
        <taxon>Insecta</taxon>
        <taxon>Pterygota</taxon>
        <taxon>Neoptera</taxon>
        <taxon>Endopterygota</taxon>
        <taxon>Diptera</taxon>
        <taxon>Nematocera</taxon>
        <taxon>Chironomoidea</taxon>
        <taxon>Chironomidae</taxon>
        <taxon>Chironominae</taxon>
        <taxon>Polypedilum</taxon>
        <taxon>Polypedilum</taxon>
    </lineage>
</organism>
<keyword evidence="13" id="KW-0645">Protease</keyword>
<dbReference type="InterPro" id="IPR001548">
    <property type="entry name" value="Peptidase_M2"/>
</dbReference>
<keyword evidence="13" id="KW-0121">Carboxypeptidase</keyword>
<evidence type="ECO:0000256" key="8">
    <source>
        <dbReference type="PIRSR" id="PIRSR601548-2"/>
    </source>
</evidence>
<feature type="active site" description="Proton donor 2" evidence="7">
    <location>
        <position position="559"/>
    </location>
</feature>
<evidence type="ECO:0000256" key="3">
    <source>
        <dbReference type="ARBA" id="ARBA00023157"/>
    </source>
</evidence>
<proteinExistence type="inferred from homology"/>
<feature type="binding site" evidence="11">
    <location>
        <position position="450"/>
    </location>
    <ligand>
        <name>Zn(2+)</name>
        <dbReference type="ChEBI" id="CHEBI:29105"/>
        <label>2</label>
        <note>catalytic</note>
    </ligand>
</feature>
<dbReference type="PANTHER" id="PTHR10514:SF27">
    <property type="entry name" value="ANGIOTENSIN-CONVERTING ENZYME"/>
    <property type="match status" value="1"/>
</dbReference>
<comment type="caution">
    <text evidence="12">Lacks conserved residue(s) required for the propagation of feature annotation.</text>
</comment>
<evidence type="ECO:0000256" key="14">
    <source>
        <dbReference type="SAM" id="SignalP"/>
    </source>
</evidence>
<name>A0A9J6BZU6_POLVA</name>
<feature type="binding site" evidence="9">
    <location>
        <position position="423"/>
    </location>
    <ligand>
        <name>Zn(2+)</name>
        <dbReference type="ChEBI" id="CHEBI:29105"/>
        <label>1</label>
        <note>catalytic</note>
    </ligand>
</feature>
<evidence type="ECO:0000256" key="6">
    <source>
        <dbReference type="PIRSR" id="PIRSR601548-10"/>
    </source>
</evidence>
<dbReference type="GO" id="GO:0006508">
    <property type="term" value="P:proteolysis"/>
    <property type="evidence" value="ECO:0007669"/>
    <property type="project" value="UniProtKB-KW"/>
</dbReference>
<evidence type="ECO:0000256" key="1">
    <source>
        <dbReference type="ARBA" id="ARBA00008139"/>
    </source>
</evidence>
<dbReference type="AlphaFoldDB" id="A0A9J6BZU6"/>
<feature type="signal peptide" evidence="14">
    <location>
        <begin position="1"/>
        <end position="22"/>
    </location>
</feature>
<dbReference type="Pfam" id="PF01401">
    <property type="entry name" value="Peptidase_M2"/>
    <property type="match status" value="1"/>
</dbReference>
<reference evidence="15" key="1">
    <citation type="submission" date="2021-03" db="EMBL/GenBank/DDBJ databases">
        <title>Chromosome level genome of the anhydrobiotic midge Polypedilum vanderplanki.</title>
        <authorList>
            <person name="Yoshida Y."/>
            <person name="Kikawada T."/>
            <person name="Gusev O."/>
        </authorList>
    </citation>
    <scope>NUCLEOTIDE SEQUENCE</scope>
    <source>
        <strain evidence="15">NIAS01</strain>
        <tissue evidence="15">Whole body or cell culture</tissue>
    </source>
</reference>
<evidence type="ECO:0000256" key="4">
    <source>
        <dbReference type="ARBA" id="ARBA00023180"/>
    </source>
</evidence>
<dbReference type="GO" id="GO:0016020">
    <property type="term" value="C:membrane"/>
    <property type="evidence" value="ECO:0007669"/>
    <property type="project" value="InterPro"/>
</dbReference>
<feature type="active site" description="Proton acceptor 1" evidence="5">
    <location>
        <position position="424"/>
    </location>
</feature>
<keyword evidence="9 13" id="KW-0479">Metal-binding</keyword>
<keyword evidence="9 13" id="KW-0862">Zinc</keyword>
<evidence type="ECO:0000256" key="13">
    <source>
        <dbReference type="RuleBase" id="RU361144"/>
    </source>
</evidence>
<dbReference type="PROSITE" id="PS52011">
    <property type="entry name" value="PEPTIDASE_M2"/>
    <property type="match status" value="1"/>
</dbReference>
<dbReference type="PANTHER" id="PTHR10514">
    <property type="entry name" value="ANGIOTENSIN-CONVERTING ENZYME"/>
    <property type="match status" value="1"/>
</dbReference>